<proteinExistence type="inferred from homology"/>
<sequence>MTQPPKQVKEEKDPALDVSLLERSQLRRHLRQQRGAIEVATKQAWDEAIAARLRAVLLEKRPNHLAVYWPIQSEPALLPCFADLYQQGIALALPIVVAKGQALKFVAWTPGQSMENDAYGIPMPLERETEITPDCILAPCVGFNKANYRLGYGGGFYDRTLALHPEVYSIGIAYELNQSSFALDQYDIALDLILTEASAYSQQDHIESQTRPD</sequence>
<evidence type="ECO:0000256" key="1">
    <source>
        <dbReference type="ARBA" id="ARBA00010638"/>
    </source>
</evidence>
<dbReference type="SUPFAM" id="SSF100950">
    <property type="entry name" value="NagB/RpiA/CoA transferase-like"/>
    <property type="match status" value="1"/>
</dbReference>
<dbReference type="InterPro" id="IPR024185">
    <property type="entry name" value="FTHF_cligase-like_sf"/>
</dbReference>
<evidence type="ECO:0000256" key="2">
    <source>
        <dbReference type="ARBA" id="ARBA00022741"/>
    </source>
</evidence>
<comment type="catalytic activity">
    <reaction evidence="5">
        <text>(6S)-5-formyl-5,6,7,8-tetrahydrofolate + ATP = (6R)-5,10-methenyltetrahydrofolate + ADP + phosphate</text>
        <dbReference type="Rhea" id="RHEA:10488"/>
        <dbReference type="ChEBI" id="CHEBI:30616"/>
        <dbReference type="ChEBI" id="CHEBI:43474"/>
        <dbReference type="ChEBI" id="CHEBI:57455"/>
        <dbReference type="ChEBI" id="CHEBI:57457"/>
        <dbReference type="ChEBI" id="CHEBI:456216"/>
        <dbReference type="EC" id="6.3.3.2"/>
    </reaction>
</comment>
<dbReference type="RefSeq" id="WP_186914502.1">
    <property type="nucleotide sequence ID" value="NZ_JACOFZ010000001.1"/>
</dbReference>
<dbReference type="GO" id="GO:0035999">
    <property type="term" value="P:tetrahydrofolate interconversion"/>
    <property type="evidence" value="ECO:0007669"/>
    <property type="project" value="TreeGrafter"/>
</dbReference>
<accession>A0A923HTR8</accession>
<feature type="binding site" evidence="4">
    <location>
        <position position="74"/>
    </location>
    <ligand>
        <name>substrate</name>
    </ligand>
</feature>
<dbReference type="GO" id="GO:0009396">
    <property type="term" value="P:folic acid-containing compound biosynthetic process"/>
    <property type="evidence" value="ECO:0007669"/>
    <property type="project" value="TreeGrafter"/>
</dbReference>
<feature type="binding site" evidence="4">
    <location>
        <begin position="149"/>
        <end position="157"/>
    </location>
    <ligand>
        <name>ATP</name>
        <dbReference type="ChEBI" id="CHEBI:30616"/>
    </ligand>
</feature>
<dbReference type="PANTHER" id="PTHR23407:SF1">
    <property type="entry name" value="5-FORMYLTETRAHYDROFOLATE CYCLO-LIGASE"/>
    <property type="match status" value="1"/>
</dbReference>
<evidence type="ECO:0000313" key="6">
    <source>
        <dbReference type="EMBL" id="MBC3881049.1"/>
    </source>
</evidence>
<evidence type="ECO:0000313" key="7">
    <source>
        <dbReference type="Proteomes" id="UP000627446"/>
    </source>
</evidence>
<evidence type="ECO:0000256" key="5">
    <source>
        <dbReference type="RuleBase" id="RU361279"/>
    </source>
</evidence>
<dbReference type="AlphaFoldDB" id="A0A923HTR8"/>
<dbReference type="Pfam" id="PF01812">
    <property type="entry name" value="5-FTHF_cyc-lig"/>
    <property type="match status" value="1"/>
</dbReference>
<dbReference type="EMBL" id="JACOFZ010000001">
    <property type="protein sequence ID" value="MBC3881049.1"/>
    <property type="molecule type" value="Genomic_DNA"/>
</dbReference>
<keyword evidence="5" id="KW-0460">Magnesium</keyword>
<dbReference type="PANTHER" id="PTHR23407">
    <property type="entry name" value="ATPASE INHIBITOR/5-FORMYLTETRAHYDROFOLATE CYCLO-LIGASE"/>
    <property type="match status" value="1"/>
</dbReference>
<reference evidence="6" key="1">
    <citation type="submission" date="2020-08" db="EMBL/GenBank/DDBJ databases">
        <title>Novel species isolated from subtropical streams in China.</title>
        <authorList>
            <person name="Lu H."/>
        </authorList>
    </citation>
    <scope>NUCLEOTIDE SEQUENCE</scope>
    <source>
        <strain evidence="6">LX22W</strain>
    </source>
</reference>
<dbReference type="GO" id="GO:0046872">
    <property type="term" value="F:metal ion binding"/>
    <property type="evidence" value="ECO:0007669"/>
    <property type="project" value="UniProtKB-KW"/>
</dbReference>
<protein>
    <recommendedName>
        <fullName evidence="5">5-formyltetrahydrofolate cyclo-ligase</fullName>
        <ecNumber evidence="5">6.3.3.2</ecNumber>
    </recommendedName>
</protein>
<comment type="similarity">
    <text evidence="1 5">Belongs to the 5-formyltetrahydrofolate cyclo-ligase family.</text>
</comment>
<feature type="binding site" evidence="4">
    <location>
        <begin position="23"/>
        <end position="27"/>
    </location>
    <ligand>
        <name>ATP</name>
        <dbReference type="ChEBI" id="CHEBI:30616"/>
    </ligand>
</feature>
<name>A0A923HTR8_9BURK</name>
<dbReference type="EC" id="6.3.3.2" evidence="5"/>
<evidence type="ECO:0000256" key="3">
    <source>
        <dbReference type="ARBA" id="ARBA00022840"/>
    </source>
</evidence>
<comment type="cofactor">
    <cofactor evidence="5">
        <name>Mg(2+)</name>
        <dbReference type="ChEBI" id="CHEBI:18420"/>
    </cofactor>
</comment>
<dbReference type="GO" id="GO:0005524">
    <property type="term" value="F:ATP binding"/>
    <property type="evidence" value="ECO:0007669"/>
    <property type="project" value="UniProtKB-KW"/>
</dbReference>
<dbReference type="InterPro" id="IPR002698">
    <property type="entry name" value="FTHF_cligase"/>
</dbReference>
<keyword evidence="2 4" id="KW-0547">Nucleotide-binding</keyword>
<dbReference type="Gene3D" id="3.40.50.10420">
    <property type="entry name" value="NagB/RpiA/CoA transferase-like"/>
    <property type="match status" value="1"/>
</dbReference>
<keyword evidence="6" id="KW-0436">Ligase</keyword>
<dbReference type="PIRSF" id="PIRSF006806">
    <property type="entry name" value="FTHF_cligase"/>
    <property type="match status" value="1"/>
</dbReference>
<keyword evidence="3 4" id="KW-0067">ATP-binding</keyword>
<dbReference type="GO" id="GO:0030272">
    <property type="term" value="F:5-formyltetrahydrofolate cyclo-ligase activity"/>
    <property type="evidence" value="ECO:0007669"/>
    <property type="project" value="UniProtKB-EC"/>
</dbReference>
<dbReference type="NCBIfam" id="TIGR02727">
    <property type="entry name" value="MTHFS_bact"/>
    <property type="match status" value="1"/>
</dbReference>
<evidence type="ECO:0000256" key="4">
    <source>
        <dbReference type="PIRSR" id="PIRSR006806-1"/>
    </source>
</evidence>
<organism evidence="6 7">
    <name type="scientific">Undibacterium nitidum</name>
    <dbReference type="NCBI Taxonomy" id="2762298"/>
    <lineage>
        <taxon>Bacteria</taxon>
        <taxon>Pseudomonadati</taxon>
        <taxon>Pseudomonadota</taxon>
        <taxon>Betaproteobacteria</taxon>
        <taxon>Burkholderiales</taxon>
        <taxon>Oxalobacteraceae</taxon>
        <taxon>Undibacterium</taxon>
    </lineage>
</organism>
<keyword evidence="7" id="KW-1185">Reference proteome</keyword>
<comment type="caution">
    <text evidence="6">The sequence shown here is derived from an EMBL/GenBank/DDBJ whole genome shotgun (WGS) entry which is preliminary data.</text>
</comment>
<keyword evidence="5" id="KW-0479">Metal-binding</keyword>
<gene>
    <name evidence="6" type="ORF">H8K36_06665</name>
</gene>
<dbReference type="Proteomes" id="UP000627446">
    <property type="component" value="Unassembled WGS sequence"/>
</dbReference>
<dbReference type="InterPro" id="IPR037171">
    <property type="entry name" value="NagB/RpiA_transferase-like"/>
</dbReference>